<reference evidence="7 8" key="1">
    <citation type="submission" date="2018-04" db="EMBL/GenBank/DDBJ databases">
        <title>Halococcoides cellulosivorans gen. nov., sp. nov., an extremely halophilic cellulose-utilizing haloarchaeon from hypersaline lakes.</title>
        <authorList>
            <person name="Sorokin D.Y."/>
            <person name="Toshchakov S.V."/>
            <person name="Samarov N.I."/>
            <person name="Korzhenkov A."/>
            <person name="Kublanov I.V."/>
        </authorList>
    </citation>
    <scope>NUCLEOTIDE SEQUENCE [LARGE SCALE GENOMIC DNA]</scope>
    <source>
        <strain evidence="7 8">HArcel1</strain>
    </source>
</reference>
<dbReference type="SMART" id="SM01067">
    <property type="entry name" value="CBM_3"/>
    <property type="match status" value="1"/>
</dbReference>
<dbReference type="GO" id="GO:0000272">
    <property type="term" value="P:polysaccharide catabolic process"/>
    <property type="evidence" value="ECO:0007669"/>
    <property type="project" value="UniProtKB-KW"/>
</dbReference>
<dbReference type="Pfam" id="PF00942">
    <property type="entry name" value="CBM_3"/>
    <property type="match status" value="1"/>
</dbReference>
<sequence length="826" mass="91119">MKRSDTETNSTDTPGSTATGRRPGWITRRSALAAGVGLAMAGSPLLTGTGLAGTPAKTESGEYNYAHALQQSLYFYDANRCGPKAEDDRLPWRGDCHLTDQEIPLEPISEKGASENGVFLSESFIDDHREILDPEGTGTVDLSGGYHDAGDHVKFGLPQAYSASTLAWELYEFPEAFKAAGQYEEATRLLRGFTDYFLKSTFRNDDGDVVAFCYQVGEGVADHDYWGPPELQRTSEQPRPAYFATEDKPGSDQTAGAAAALAVASLVFEDDDPDYAAECLDAATALYPFARSNRGLGYNGGFYGSTYDDDELAWAAVWLHIATGEDHYIEHITETDSEGNFTGYLRRIIDSAGDNWENIWIHSWDTVWSGVFLKLAAATDNERWWSIARWNLEYWTGGAVDHEDGDTDYIATTPDGFSVLTTWGSARYNAAAQFCAMVYRKYRDTEKARALTDWAKTQMDYIMGENPFGYSLIVGFGADGGEDGKAHAEHPHHRAAHGSLTNSMDDPSQHRHTLWGALVGGPDGEGVHEDVTSEYDVNEVAIDFNVGLVGALAGFVEYYHEGEPIEEFPPQDPPLDDTIERFPPMEPPIDPYFVTAELAQETDARTQAKITLYNRSFNPPHYEDGLSARYFFDISELREAGQTIDAVEVAVMYDEQEARYEGECDVTGPHAWDEEAGIYYVDMDWSGPDIYGKRELQIALIAAQADDFEPHWDPTNDHSYRGIDPDGASVVPEIPVYLDGELVYGEEPDGSGADGPPAVDGVRPTDPDDDGLYEDLSGDGTLNFPDVNRLFQNTDSAAIQDNSAYYDFTDDGIVDQQDVLALFEMV</sequence>
<dbReference type="InterPro" id="IPR036966">
    <property type="entry name" value="CBM3_sf"/>
</dbReference>
<dbReference type="GO" id="GO:0030248">
    <property type="term" value="F:cellulose binding"/>
    <property type="evidence" value="ECO:0007669"/>
    <property type="project" value="InterPro"/>
</dbReference>
<feature type="compositionally biased region" description="Acidic residues" evidence="5">
    <location>
        <begin position="767"/>
        <end position="777"/>
    </location>
</feature>
<dbReference type="EMBL" id="CP028858">
    <property type="protein sequence ID" value="AWB27479.1"/>
    <property type="molecule type" value="Genomic_DNA"/>
</dbReference>
<dbReference type="Proteomes" id="UP000244727">
    <property type="component" value="Chromosome"/>
</dbReference>
<evidence type="ECO:0000256" key="3">
    <source>
        <dbReference type="ARBA" id="ARBA00023295"/>
    </source>
</evidence>
<dbReference type="PROSITE" id="PS51172">
    <property type="entry name" value="CBM3"/>
    <property type="match status" value="1"/>
</dbReference>
<dbReference type="InterPro" id="IPR036439">
    <property type="entry name" value="Dockerin_dom_sf"/>
</dbReference>
<evidence type="ECO:0000256" key="1">
    <source>
        <dbReference type="ARBA" id="ARBA00022801"/>
    </source>
</evidence>
<dbReference type="InterPro" id="IPR012341">
    <property type="entry name" value="6hp_glycosidase-like_sf"/>
</dbReference>
<feature type="domain" description="CBM3" evidence="6">
    <location>
        <begin position="587"/>
        <end position="749"/>
    </location>
</feature>
<keyword evidence="2" id="KW-0119">Carbohydrate metabolism</keyword>
<dbReference type="Gene3D" id="2.60.40.710">
    <property type="entry name" value="Endoglucanase-like"/>
    <property type="match status" value="1"/>
</dbReference>
<dbReference type="KEGG" id="harc:HARCEL1_07045"/>
<organism evidence="7 8">
    <name type="scientific">Halococcoides cellulosivorans</name>
    <dbReference type="NCBI Taxonomy" id="1679096"/>
    <lineage>
        <taxon>Archaea</taxon>
        <taxon>Methanobacteriati</taxon>
        <taxon>Methanobacteriota</taxon>
        <taxon>Stenosarchaea group</taxon>
        <taxon>Halobacteria</taxon>
        <taxon>Halobacteriales</taxon>
        <taxon>Haloarculaceae</taxon>
        <taxon>Halococcoides</taxon>
    </lineage>
</organism>
<dbReference type="RefSeq" id="WP_108381848.1">
    <property type="nucleotide sequence ID" value="NZ_CP028858.1"/>
</dbReference>
<evidence type="ECO:0000256" key="2">
    <source>
        <dbReference type="ARBA" id="ARBA00023277"/>
    </source>
</evidence>
<dbReference type="Gene3D" id="1.50.10.10">
    <property type="match status" value="1"/>
</dbReference>
<keyword evidence="4" id="KW-0624">Polysaccharide degradation</keyword>
<gene>
    <name evidence="7" type="ORF">HARCEL1_07045</name>
</gene>
<dbReference type="SUPFAM" id="SSF48208">
    <property type="entry name" value="Six-hairpin glycosidases"/>
    <property type="match status" value="1"/>
</dbReference>
<name>A0A2R4X106_9EURY</name>
<keyword evidence="1" id="KW-0378">Hydrolase</keyword>
<keyword evidence="3" id="KW-0326">Glycosidase</keyword>
<evidence type="ECO:0000313" key="8">
    <source>
        <dbReference type="Proteomes" id="UP000244727"/>
    </source>
</evidence>
<dbReference type="PROSITE" id="PS00018">
    <property type="entry name" value="EF_HAND_1"/>
    <property type="match status" value="1"/>
</dbReference>
<feature type="compositionally biased region" description="Polar residues" evidence="5">
    <location>
        <begin position="7"/>
        <end position="19"/>
    </location>
</feature>
<dbReference type="InterPro" id="IPR008965">
    <property type="entry name" value="CBM2/CBM3_carb-bd_dom_sf"/>
</dbReference>
<dbReference type="SUPFAM" id="SSF49384">
    <property type="entry name" value="Carbohydrate-binding domain"/>
    <property type="match status" value="1"/>
</dbReference>
<evidence type="ECO:0000313" key="7">
    <source>
        <dbReference type="EMBL" id="AWB27479.1"/>
    </source>
</evidence>
<dbReference type="InterPro" id="IPR001701">
    <property type="entry name" value="Glyco_hydro_9"/>
</dbReference>
<dbReference type="GO" id="GO:0004553">
    <property type="term" value="F:hydrolase activity, hydrolyzing O-glycosyl compounds"/>
    <property type="evidence" value="ECO:0007669"/>
    <property type="project" value="InterPro"/>
</dbReference>
<dbReference type="GeneID" id="36512250"/>
<proteinExistence type="predicted"/>
<feature type="region of interest" description="Disordered" evidence="5">
    <location>
        <begin position="1"/>
        <end position="25"/>
    </location>
</feature>
<dbReference type="InterPro" id="IPR018247">
    <property type="entry name" value="EF_Hand_1_Ca_BS"/>
</dbReference>
<dbReference type="InterPro" id="IPR008928">
    <property type="entry name" value="6-hairpin_glycosidase_sf"/>
</dbReference>
<evidence type="ECO:0000256" key="5">
    <source>
        <dbReference type="SAM" id="MobiDB-lite"/>
    </source>
</evidence>
<feature type="region of interest" description="Disordered" evidence="5">
    <location>
        <begin position="744"/>
        <end position="778"/>
    </location>
</feature>
<dbReference type="Pfam" id="PF00759">
    <property type="entry name" value="Glyco_hydro_9"/>
    <property type="match status" value="1"/>
</dbReference>
<dbReference type="AlphaFoldDB" id="A0A2R4X106"/>
<evidence type="ECO:0000256" key="4">
    <source>
        <dbReference type="ARBA" id="ARBA00023326"/>
    </source>
</evidence>
<dbReference type="PANTHER" id="PTHR22298">
    <property type="entry name" value="ENDO-1,4-BETA-GLUCANASE"/>
    <property type="match status" value="1"/>
</dbReference>
<protein>
    <recommendedName>
        <fullName evidence="6">CBM3 domain-containing protein</fullName>
    </recommendedName>
</protein>
<evidence type="ECO:0000259" key="6">
    <source>
        <dbReference type="PROSITE" id="PS51172"/>
    </source>
</evidence>
<keyword evidence="8" id="KW-1185">Reference proteome</keyword>
<accession>A0A2R4X106</accession>
<dbReference type="InterPro" id="IPR001956">
    <property type="entry name" value="CBM3"/>
</dbReference>
<dbReference type="SUPFAM" id="SSF63446">
    <property type="entry name" value="Type I dockerin domain"/>
    <property type="match status" value="1"/>
</dbReference>